<evidence type="ECO:0000313" key="2">
    <source>
        <dbReference type="EMBL" id="SPB17792.1"/>
    </source>
</evidence>
<accession>A0A2U3IC63</accession>
<keyword evidence="3" id="KW-1185">Reference proteome</keyword>
<gene>
    <name evidence="2" type="ORF">NOV72_04995</name>
</gene>
<reference evidence="3" key="1">
    <citation type="submission" date="2018-01" db="EMBL/GenBank/DDBJ databases">
        <authorList>
            <person name="Peeters C."/>
        </authorList>
    </citation>
    <scope>NUCLEOTIDE SEQUENCE [LARGE SCALE GENOMIC DNA]</scope>
</reference>
<dbReference type="OrthoDB" id="6116181at2"/>
<organism evidence="2 3">
    <name type="scientific">Caballeronia novacaledonica</name>
    <dbReference type="NCBI Taxonomy" id="1544861"/>
    <lineage>
        <taxon>Bacteria</taxon>
        <taxon>Pseudomonadati</taxon>
        <taxon>Pseudomonadota</taxon>
        <taxon>Betaproteobacteria</taxon>
        <taxon>Burkholderiales</taxon>
        <taxon>Burkholderiaceae</taxon>
        <taxon>Caballeronia</taxon>
    </lineage>
</organism>
<dbReference type="AlphaFoldDB" id="A0A2U3IC63"/>
<name>A0A2U3IC63_9BURK</name>
<evidence type="ECO:0000313" key="3">
    <source>
        <dbReference type="Proteomes" id="UP000238169"/>
    </source>
</evidence>
<dbReference type="EMBL" id="OGTP01000023">
    <property type="protein sequence ID" value="SPB17792.1"/>
    <property type="molecule type" value="Genomic_DNA"/>
</dbReference>
<evidence type="ECO:0000256" key="1">
    <source>
        <dbReference type="SAM" id="Phobius"/>
    </source>
</evidence>
<sequence length="82" mass="8985">MPSMLEFALRNPGLIFLPAIGGVAAVFVVQMKTRYLNCGVFFGSRGKPLVADTSDGPPPLRARGRVIFRGRVGRQSSRTRHK</sequence>
<keyword evidence="1" id="KW-0472">Membrane</keyword>
<feature type="transmembrane region" description="Helical" evidence="1">
    <location>
        <begin position="12"/>
        <end position="29"/>
    </location>
</feature>
<keyword evidence="1" id="KW-0812">Transmembrane</keyword>
<dbReference type="RefSeq" id="WP_146150043.1">
    <property type="nucleotide sequence ID" value="NZ_OGTP01000023.1"/>
</dbReference>
<protein>
    <submittedName>
        <fullName evidence="2">Uncharacterized protein</fullName>
    </submittedName>
</protein>
<keyword evidence="1" id="KW-1133">Transmembrane helix</keyword>
<dbReference type="Proteomes" id="UP000238169">
    <property type="component" value="Unassembled WGS sequence"/>
</dbReference>
<proteinExistence type="predicted"/>